<dbReference type="GO" id="GO:0005886">
    <property type="term" value="C:plasma membrane"/>
    <property type="evidence" value="ECO:0007669"/>
    <property type="project" value="TreeGrafter"/>
</dbReference>
<evidence type="ECO:0000256" key="4">
    <source>
        <dbReference type="ARBA" id="ARBA00023136"/>
    </source>
</evidence>
<keyword evidence="3 5" id="KW-1133">Transmembrane helix</keyword>
<name>A0A3E0HL60_9PSEU</name>
<comment type="caution">
    <text evidence="7">The sequence shown here is derived from an EMBL/GenBank/DDBJ whole genome shotgun (WGS) entry which is preliminary data.</text>
</comment>
<proteinExistence type="predicted"/>
<evidence type="ECO:0000256" key="3">
    <source>
        <dbReference type="ARBA" id="ARBA00022989"/>
    </source>
</evidence>
<evidence type="ECO:0000256" key="5">
    <source>
        <dbReference type="SAM" id="Phobius"/>
    </source>
</evidence>
<keyword evidence="2 5" id="KW-0812">Transmembrane</keyword>
<organism evidence="7 8">
    <name type="scientific">Kutzneria buriramensis</name>
    <dbReference type="NCBI Taxonomy" id="1045776"/>
    <lineage>
        <taxon>Bacteria</taxon>
        <taxon>Bacillati</taxon>
        <taxon>Actinomycetota</taxon>
        <taxon>Actinomycetes</taxon>
        <taxon>Pseudonocardiales</taxon>
        <taxon>Pseudonocardiaceae</taxon>
        <taxon>Kutzneria</taxon>
    </lineage>
</organism>
<feature type="transmembrane region" description="Helical" evidence="5">
    <location>
        <begin position="51"/>
        <end position="74"/>
    </location>
</feature>
<dbReference type="InterPro" id="IPR012340">
    <property type="entry name" value="NA-bd_OB-fold"/>
</dbReference>
<protein>
    <submittedName>
        <fullName evidence="7">Membrane protein implicated in regulation of membrane protease activity</fullName>
    </submittedName>
</protein>
<dbReference type="EMBL" id="QUNO01000006">
    <property type="protein sequence ID" value="REH47214.1"/>
    <property type="molecule type" value="Genomic_DNA"/>
</dbReference>
<gene>
    <name evidence="7" type="ORF">BCF44_106379</name>
</gene>
<evidence type="ECO:0000313" key="8">
    <source>
        <dbReference type="Proteomes" id="UP000256269"/>
    </source>
</evidence>
<dbReference type="PANTHER" id="PTHR33507">
    <property type="entry name" value="INNER MEMBRANE PROTEIN YBBJ"/>
    <property type="match status" value="1"/>
</dbReference>
<dbReference type="Proteomes" id="UP000256269">
    <property type="component" value="Unassembled WGS sequence"/>
</dbReference>
<keyword evidence="8" id="KW-1185">Reference proteome</keyword>
<evidence type="ECO:0000256" key="2">
    <source>
        <dbReference type="ARBA" id="ARBA00022692"/>
    </source>
</evidence>
<dbReference type="SUPFAM" id="SSF141322">
    <property type="entry name" value="NfeD domain-like"/>
    <property type="match status" value="1"/>
</dbReference>
<reference evidence="7 8" key="1">
    <citation type="submission" date="2018-08" db="EMBL/GenBank/DDBJ databases">
        <title>Genomic Encyclopedia of Archaeal and Bacterial Type Strains, Phase II (KMG-II): from individual species to whole genera.</title>
        <authorList>
            <person name="Goeker M."/>
        </authorList>
    </citation>
    <scope>NUCLEOTIDE SEQUENCE [LARGE SCALE GENOMIC DNA]</scope>
    <source>
        <strain evidence="7 8">DSM 45791</strain>
    </source>
</reference>
<dbReference type="GO" id="GO:0006508">
    <property type="term" value="P:proteolysis"/>
    <property type="evidence" value="ECO:0007669"/>
    <property type="project" value="UniProtKB-KW"/>
</dbReference>
<sequence length="154" mass="16174">MVAGGFCHDGVMAALLWLLFGVALVLAEVLSGDFVLVMLGVAGLAAALTDVIGGSLLADGIVFAVTSLVGIFAVRPLLRSRLMSGHEHLSTNIQALKGVQAVVLSTVDEHDGRVRINGEVWSARAFEPTQRLEPGRQVIVMDISGATAIVWAEN</sequence>
<dbReference type="AlphaFoldDB" id="A0A3E0HL60"/>
<dbReference type="GO" id="GO:0008233">
    <property type="term" value="F:peptidase activity"/>
    <property type="evidence" value="ECO:0007669"/>
    <property type="project" value="UniProtKB-KW"/>
</dbReference>
<evidence type="ECO:0000256" key="1">
    <source>
        <dbReference type="ARBA" id="ARBA00004141"/>
    </source>
</evidence>
<keyword evidence="7" id="KW-0645">Protease</keyword>
<dbReference type="Gene3D" id="2.40.50.140">
    <property type="entry name" value="Nucleic acid-binding proteins"/>
    <property type="match status" value="1"/>
</dbReference>
<dbReference type="PANTHER" id="PTHR33507:SF3">
    <property type="entry name" value="INNER MEMBRANE PROTEIN YBBJ"/>
    <property type="match status" value="1"/>
</dbReference>
<keyword evidence="4 5" id="KW-0472">Membrane</keyword>
<dbReference type="InterPro" id="IPR052165">
    <property type="entry name" value="Membrane_assoc_protease"/>
</dbReference>
<keyword evidence="7" id="KW-0378">Hydrolase</keyword>
<feature type="domain" description="NfeD-like C-terminal" evidence="6">
    <location>
        <begin position="94"/>
        <end position="151"/>
    </location>
</feature>
<evidence type="ECO:0000313" key="7">
    <source>
        <dbReference type="EMBL" id="REH47214.1"/>
    </source>
</evidence>
<dbReference type="InterPro" id="IPR002810">
    <property type="entry name" value="NfeD-like_C"/>
</dbReference>
<comment type="subcellular location">
    <subcellularLocation>
        <location evidence="1">Membrane</location>
        <topology evidence="1">Multi-pass membrane protein</topology>
    </subcellularLocation>
</comment>
<accession>A0A3E0HL60</accession>
<evidence type="ECO:0000259" key="6">
    <source>
        <dbReference type="Pfam" id="PF01957"/>
    </source>
</evidence>
<dbReference type="Pfam" id="PF01957">
    <property type="entry name" value="NfeD"/>
    <property type="match status" value="1"/>
</dbReference>